<sequence>MVFGQSSKSGALTHRRVKVHGCSDQHQLLTQTSLRHFWPISGGAFFSSSKKTITISADEYAKLAQRQESVAAFAESVLNEDVPYNVLFPTKPLFLVEPQIFGSTCFVHDVRPHLMKLDRKALKCVCLGYSRLQKGYRCYSPDLYRYLVSANVVFSKHSPFFSSKSDSSSKGDDDDWLMFEIFPSLPIEPPISEDRTLKDGLSVSVPIEPSNATDGASSGVAQSEDVDCLGEQAILPSAPVKSPIVQVHSRRREHHDTCPTPAASSSDPPPNDLDLPSGLHKARLIAKRFAQTCGVDYSDTLSPMAKLTFVPLFISLMASLNWSLHQLDIKNAVLHGDLLEELKYFLGIEVTRSKKGIFLSQRKYVLDLLAETGKVRAKPCNTLMNPSVHLTKDDIDRLDDPEKCRRLVGKLNYLTVTCPDIAYAVSIVSQFMSELPVKHWAALKQILCYLKGLLKGSSRLGLAIQQPWTLLH</sequence>
<dbReference type="EMBL" id="JAVXUP010000704">
    <property type="protein sequence ID" value="KAK3022579.1"/>
    <property type="molecule type" value="Genomic_DNA"/>
</dbReference>
<evidence type="ECO:0000259" key="3">
    <source>
        <dbReference type="Pfam" id="PF25597"/>
    </source>
</evidence>
<reference evidence="4" key="1">
    <citation type="submission" date="2022-12" db="EMBL/GenBank/DDBJ databases">
        <title>Draft genome assemblies for two species of Escallonia (Escalloniales).</title>
        <authorList>
            <person name="Chanderbali A."/>
            <person name="Dervinis C."/>
            <person name="Anghel I."/>
            <person name="Soltis D."/>
            <person name="Soltis P."/>
            <person name="Zapata F."/>
        </authorList>
    </citation>
    <scope>NUCLEOTIDE SEQUENCE</scope>
    <source>
        <strain evidence="4">UCBG64.0493</strain>
        <tissue evidence="4">Leaf</tissue>
    </source>
</reference>
<dbReference type="Proteomes" id="UP001188597">
    <property type="component" value="Unassembled WGS sequence"/>
</dbReference>
<evidence type="ECO:0008006" key="6">
    <source>
        <dbReference type="Google" id="ProtNLM"/>
    </source>
</evidence>
<dbReference type="AlphaFoldDB" id="A0AA88WAY1"/>
<protein>
    <recommendedName>
        <fullName evidence="6">Reverse transcriptase Ty1/copia-type domain-containing protein</fullName>
    </recommendedName>
</protein>
<dbReference type="SUPFAM" id="SSF56672">
    <property type="entry name" value="DNA/RNA polymerases"/>
    <property type="match status" value="1"/>
</dbReference>
<gene>
    <name evidence="4" type="ORF">RJ639_047557</name>
</gene>
<keyword evidence="5" id="KW-1185">Reference proteome</keyword>
<evidence type="ECO:0000313" key="4">
    <source>
        <dbReference type="EMBL" id="KAK3022579.1"/>
    </source>
</evidence>
<feature type="domain" description="Retroviral polymerase SH3-like" evidence="3">
    <location>
        <begin position="103"/>
        <end position="166"/>
    </location>
</feature>
<accession>A0AA88WAY1</accession>
<proteinExistence type="predicted"/>
<feature type="domain" description="Reverse transcriptase Ty1/copia-type" evidence="2">
    <location>
        <begin position="277"/>
        <end position="342"/>
    </location>
</feature>
<dbReference type="PANTHER" id="PTHR11439:SF467">
    <property type="entry name" value="INTEGRASE CATALYTIC DOMAIN-CONTAINING PROTEIN"/>
    <property type="match status" value="1"/>
</dbReference>
<evidence type="ECO:0000313" key="5">
    <source>
        <dbReference type="Proteomes" id="UP001188597"/>
    </source>
</evidence>
<name>A0AA88WAY1_9ASTE</name>
<organism evidence="4 5">
    <name type="scientific">Escallonia herrerae</name>
    <dbReference type="NCBI Taxonomy" id="1293975"/>
    <lineage>
        <taxon>Eukaryota</taxon>
        <taxon>Viridiplantae</taxon>
        <taxon>Streptophyta</taxon>
        <taxon>Embryophyta</taxon>
        <taxon>Tracheophyta</taxon>
        <taxon>Spermatophyta</taxon>
        <taxon>Magnoliopsida</taxon>
        <taxon>eudicotyledons</taxon>
        <taxon>Gunneridae</taxon>
        <taxon>Pentapetalae</taxon>
        <taxon>asterids</taxon>
        <taxon>campanulids</taxon>
        <taxon>Escalloniales</taxon>
        <taxon>Escalloniaceae</taxon>
        <taxon>Escallonia</taxon>
    </lineage>
</organism>
<feature type="region of interest" description="Disordered" evidence="1">
    <location>
        <begin position="245"/>
        <end position="277"/>
    </location>
</feature>
<dbReference type="InterPro" id="IPR043502">
    <property type="entry name" value="DNA/RNA_pol_sf"/>
</dbReference>
<evidence type="ECO:0000256" key="1">
    <source>
        <dbReference type="SAM" id="MobiDB-lite"/>
    </source>
</evidence>
<evidence type="ECO:0000259" key="2">
    <source>
        <dbReference type="Pfam" id="PF07727"/>
    </source>
</evidence>
<dbReference type="InterPro" id="IPR013103">
    <property type="entry name" value="RVT_2"/>
</dbReference>
<dbReference type="InterPro" id="IPR057670">
    <property type="entry name" value="SH3_retrovirus"/>
</dbReference>
<comment type="caution">
    <text evidence="4">The sequence shown here is derived from an EMBL/GenBank/DDBJ whole genome shotgun (WGS) entry which is preliminary data.</text>
</comment>
<dbReference type="PANTHER" id="PTHR11439">
    <property type="entry name" value="GAG-POL-RELATED RETROTRANSPOSON"/>
    <property type="match status" value="1"/>
</dbReference>
<dbReference type="Pfam" id="PF07727">
    <property type="entry name" value="RVT_2"/>
    <property type="match status" value="1"/>
</dbReference>
<dbReference type="Pfam" id="PF25597">
    <property type="entry name" value="SH3_retrovirus"/>
    <property type="match status" value="1"/>
</dbReference>